<gene>
    <name evidence="2" type="ORF">SAMD00023353_0900780</name>
</gene>
<name>A0A1S8A680_ROSNE</name>
<dbReference type="Proteomes" id="UP000054516">
    <property type="component" value="Unassembled WGS sequence"/>
</dbReference>
<evidence type="ECO:0000256" key="1">
    <source>
        <dbReference type="SAM" id="MobiDB-lite"/>
    </source>
</evidence>
<sequence>MPFRTDKAKEKFKDGVEKTKASAHVGCSYGTQGDSMPGYKPDNPKEGWFTPNIAKGDTQSSNYNPGAFGGSSRG</sequence>
<feature type="compositionally biased region" description="Basic and acidic residues" evidence="1">
    <location>
        <begin position="1"/>
        <end position="20"/>
    </location>
</feature>
<dbReference type="AlphaFoldDB" id="A0A1S8A680"/>
<dbReference type="OrthoDB" id="4619280at2759"/>
<reference evidence="2" key="1">
    <citation type="submission" date="2016-03" db="EMBL/GenBank/DDBJ databases">
        <title>Draft genome sequence of Rosellinia necatrix.</title>
        <authorList>
            <person name="Kanematsu S."/>
        </authorList>
    </citation>
    <scope>NUCLEOTIDE SEQUENCE [LARGE SCALE GENOMIC DNA]</scope>
    <source>
        <strain evidence="2">W97</strain>
    </source>
</reference>
<keyword evidence="3" id="KW-1185">Reference proteome</keyword>
<evidence type="ECO:0000313" key="3">
    <source>
        <dbReference type="Proteomes" id="UP000054516"/>
    </source>
</evidence>
<evidence type="ECO:0000313" key="2">
    <source>
        <dbReference type="EMBL" id="GAW25571.1"/>
    </source>
</evidence>
<feature type="region of interest" description="Disordered" evidence="1">
    <location>
        <begin position="1"/>
        <end position="74"/>
    </location>
</feature>
<accession>A0A1S8A680</accession>
<dbReference type="EMBL" id="DF977454">
    <property type="protein sequence ID" value="GAW25571.1"/>
    <property type="molecule type" value="Genomic_DNA"/>
</dbReference>
<proteinExistence type="predicted"/>
<protein>
    <submittedName>
        <fullName evidence="2">Uncharacterized protein</fullName>
    </submittedName>
</protein>
<organism evidence="2">
    <name type="scientific">Rosellinia necatrix</name>
    <name type="common">White root-rot fungus</name>
    <dbReference type="NCBI Taxonomy" id="77044"/>
    <lineage>
        <taxon>Eukaryota</taxon>
        <taxon>Fungi</taxon>
        <taxon>Dikarya</taxon>
        <taxon>Ascomycota</taxon>
        <taxon>Pezizomycotina</taxon>
        <taxon>Sordariomycetes</taxon>
        <taxon>Xylariomycetidae</taxon>
        <taxon>Xylariales</taxon>
        <taxon>Xylariaceae</taxon>
        <taxon>Rosellinia</taxon>
    </lineage>
</organism>